<keyword evidence="2" id="KW-1185">Reference proteome</keyword>
<evidence type="ECO:0000313" key="2">
    <source>
        <dbReference type="Proteomes" id="UP000474630"/>
    </source>
</evidence>
<dbReference type="Proteomes" id="UP000474630">
    <property type="component" value="Chromosome"/>
</dbReference>
<dbReference type="PROSITE" id="PS51257">
    <property type="entry name" value="PROKAR_LIPOPROTEIN"/>
    <property type="match status" value="1"/>
</dbReference>
<sequence length="110" mass="13021">MKKALLMLFLGLALVSCEDREPEPILIPEWLKPRLTELESSGECYGCQVQRWSYNEEYFYHLYCGYWSCSDCEVYHYDGRRVEWGATADPVDFNENKHRPVLVWECGDEL</sequence>
<evidence type="ECO:0000313" key="1">
    <source>
        <dbReference type="EMBL" id="QIA09781.1"/>
    </source>
</evidence>
<gene>
    <name evidence="1" type="ORF">G0Q07_19650</name>
</gene>
<accession>A0A6C0RKH9</accession>
<dbReference type="AlphaFoldDB" id="A0A6C0RKH9"/>
<proteinExistence type="predicted"/>
<protein>
    <submittedName>
        <fullName evidence="1">Uncharacterized protein</fullName>
    </submittedName>
</protein>
<dbReference type="EMBL" id="CP048409">
    <property type="protein sequence ID" value="QIA09781.1"/>
    <property type="molecule type" value="Genomic_DNA"/>
</dbReference>
<dbReference type="KEGG" id="drc:G0Q07_19650"/>
<dbReference type="RefSeq" id="WP_163348750.1">
    <property type="nucleotide sequence ID" value="NZ_CP048409.1"/>
</dbReference>
<name>A0A6C0RKH9_9BACT</name>
<reference evidence="1 2" key="1">
    <citation type="submission" date="2020-02" db="EMBL/GenBank/DDBJ databases">
        <title>Genome sequencing for Draconibacterium sp. strain M1.</title>
        <authorList>
            <person name="Park S.-J."/>
        </authorList>
    </citation>
    <scope>NUCLEOTIDE SEQUENCE [LARGE SCALE GENOMIC DNA]</scope>
    <source>
        <strain evidence="1 2">M1</strain>
    </source>
</reference>
<organism evidence="1 2">
    <name type="scientific">Draconibacterium halophilum</name>
    <dbReference type="NCBI Taxonomy" id="2706887"/>
    <lineage>
        <taxon>Bacteria</taxon>
        <taxon>Pseudomonadati</taxon>
        <taxon>Bacteroidota</taxon>
        <taxon>Bacteroidia</taxon>
        <taxon>Marinilabiliales</taxon>
        <taxon>Prolixibacteraceae</taxon>
        <taxon>Draconibacterium</taxon>
    </lineage>
</organism>